<dbReference type="InterPro" id="IPR001766">
    <property type="entry name" value="Fork_head_dom"/>
</dbReference>
<comment type="caution">
    <text evidence="9">The sequence shown here is derived from an EMBL/GenBank/DDBJ whole genome shotgun (WGS) entry which is preliminary data.</text>
</comment>
<keyword evidence="4" id="KW-0804">Transcription</keyword>
<comment type="subcellular location">
    <subcellularLocation>
        <location evidence="6">Nucleus</location>
    </subcellularLocation>
</comment>
<evidence type="ECO:0000256" key="3">
    <source>
        <dbReference type="ARBA" id="ARBA00023125"/>
    </source>
</evidence>
<dbReference type="InterPro" id="IPR036390">
    <property type="entry name" value="WH_DNA-bd_sf"/>
</dbReference>
<feature type="domain" description="Fork-head" evidence="8">
    <location>
        <begin position="318"/>
        <end position="415"/>
    </location>
</feature>
<feature type="region of interest" description="Disordered" evidence="7">
    <location>
        <begin position="225"/>
        <end position="274"/>
    </location>
</feature>
<dbReference type="Pfam" id="PF00250">
    <property type="entry name" value="Forkhead"/>
    <property type="match status" value="1"/>
</dbReference>
<protein>
    <submittedName>
        <fullName evidence="9">Forkhead box protein N1</fullName>
    </submittedName>
</protein>
<dbReference type="SMART" id="SM00339">
    <property type="entry name" value="FH"/>
    <property type="match status" value="1"/>
</dbReference>
<dbReference type="PROSITE" id="PS00657">
    <property type="entry name" value="FORK_HEAD_1"/>
    <property type="match status" value="1"/>
</dbReference>
<keyword evidence="3 6" id="KW-0238">DNA-binding</keyword>
<evidence type="ECO:0000256" key="2">
    <source>
        <dbReference type="ARBA" id="ARBA00023015"/>
    </source>
</evidence>
<keyword evidence="10" id="KW-1185">Reference proteome</keyword>
<evidence type="ECO:0000313" key="10">
    <source>
        <dbReference type="Proteomes" id="UP000192578"/>
    </source>
</evidence>
<evidence type="ECO:0000256" key="7">
    <source>
        <dbReference type="SAM" id="MobiDB-lite"/>
    </source>
</evidence>
<dbReference type="AlphaFoldDB" id="A0A1W0X8P5"/>
<dbReference type="PROSITE" id="PS00658">
    <property type="entry name" value="FORK_HEAD_2"/>
    <property type="match status" value="1"/>
</dbReference>
<keyword evidence="2" id="KW-0805">Transcription regulation</keyword>
<dbReference type="PROSITE" id="PS50039">
    <property type="entry name" value="FORK_HEAD_3"/>
    <property type="match status" value="1"/>
</dbReference>
<dbReference type="PRINTS" id="PR00053">
    <property type="entry name" value="FORKHEAD"/>
</dbReference>
<feature type="DNA-binding region" description="Fork-head" evidence="6">
    <location>
        <begin position="318"/>
        <end position="415"/>
    </location>
</feature>
<dbReference type="OrthoDB" id="10070006at2759"/>
<evidence type="ECO:0000256" key="5">
    <source>
        <dbReference type="ARBA" id="ARBA00023242"/>
    </source>
</evidence>
<evidence type="ECO:0000259" key="8">
    <source>
        <dbReference type="PROSITE" id="PS50039"/>
    </source>
</evidence>
<reference evidence="10" key="1">
    <citation type="submission" date="2017-01" db="EMBL/GenBank/DDBJ databases">
        <title>Comparative genomics of anhydrobiosis in the tardigrade Hypsibius dujardini.</title>
        <authorList>
            <person name="Yoshida Y."/>
            <person name="Koutsovoulos G."/>
            <person name="Laetsch D."/>
            <person name="Stevens L."/>
            <person name="Kumar S."/>
            <person name="Horikawa D."/>
            <person name="Ishino K."/>
            <person name="Komine S."/>
            <person name="Tomita M."/>
            <person name="Blaxter M."/>
            <person name="Arakawa K."/>
        </authorList>
    </citation>
    <scope>NUCLEOTIDE SEQUENCE [LARGE SCALE GENOMIC DNA]</scope>
    <source>
        <strain evidence="10">Z151</strain>
    </source>
</reference>
<evidence type="ECO:0000256" key="1">
    <source>
        <dbReference type="ARBA" id="ARBA00022473"/>
    </source>
</evidence>
<evidence type="ECO:0000313" key="9">
    <source>
        <dbReference type="EMBL" id="OQV23758.1"/>
    </source>
</evidence>
<name>A0A1W0X8P5_HYPEX</name>
<dbReference type="InterPro" id="IPR030456">
    <property type="entry name" value="TF_fork_head_CS_2"/>
</dbReference>
<dbReference type="Gene3D" id="1.10.10.10">
    <property type="entry name" value="Winged helix-like DNA-binding domain superfamily/Winged helix DNA-binding domain"/>
    <property type="match status" value="1"/>
</dbReference>
<dbReference type="InterPro" id="IPR018122">
    <property type="entry name" value="TF_fork_head_CS_1"/>
</dbReference>
<keyword evidence="1" id="KW-0217">Developmental protein</keyword>
<dbReference type="GO" id="GO:0005634">
    <property type="term" value="C:nucleus"/>
    <property type="evidence" value="ECO:0007669"/>
    <property type="project" value="UniProtKB-SubCell"/>
</dbReference>
<dbReference type="InterPro" id="IPR036388">
    <property type="entry name" value="WH-like_DNA-bd_sf"/>
</dbReference>
<keyword evidence="5 6" id="KW-0539">Nucleus</keyword>
<evidence type="ECO:0000256" key="4">
    <source>
        <dbReference type="ARBA" id="ARBA00023163"/>
    </source>
</evidence>
<dbReference type="EMBL" id="MTYJ01000010">
    <property type="protein sequence ID" value="OQV23758.1"/>
    <property type="molecule type" value="Genomic_DNA"/>
</dbReference>
<dbReference type="Proteomes" id="UP000192578">
    <property type="component" value="Unassembled WGS sequence"/>
</dbReference>
<organism evidence="9 10">
    <name type="scientific">Hypsibius exemplaris</name>
    <name type="common">Freshwater tardigrade</name>
    <dbReference type="NCBI Taxonomy" id="2072580"/>
    <lineage>
        <taxon>Eukaryota</taxon>
        <taxon>Metazoa</taxon>
        <taxon>Ecdysozoa</taxon>
        <taxon>Tardigrada</taxon>
        <taxon>Eutardigrada</taxon>
        <taxon>Parachela</taxon>
        <taxon>Hypsibioidea</taxon>
        <taxon>Hypsibiidae</taxon>
        <taxon>Hypsibius</taxon>
    </lineage>
</organism>
<dbReference type="PANTHER" id="PTHR46721:SF3">
    <property type="entry name" value="FORKHEAD BOX N1"/>
    <property type="match status" value="1"/>
</dbReference>
<sequence length="565" mass="63188">MEEKAPTQDVILVQPTPSSQQSSLVADLVEHKLSEAEVMDQLAVMYDLYGLHDLGDLGEISFSLLDSSPDGSISLRLNTSARLTAPQEPRQDLSCNFATRQDRHQVSAGTSNMFAYPKAQVPEKLMYEPMQYTVDHLAFPEYMMVHQSGMPALISDPSPVPNGAVSYCSSMHVYQSIRRESDTLLRQELPLPSTGFSRIVSHQAPSSLRTRRTELTNWTEFAELEQQSREQANSLPSLVPRKRGRPRKERSSIKPLPSRSYRVAEAVEEDAPLEEKENLPCIPLRDRDEVGSLASGEEEEGQDIGSTFEEPLAGTFPKPPYSYSALVTLALKNSKTGRLTVRDIYNFMCNHFPYFRTAPAGWKNSVRHNLSLNPAFLKILGDTGPARARTACRWTMNPERYRKMNDEIGKFRGKALFQILSSMRNSELLKSLEEGTFSDFGRAVRDVPVQEKKAGHRRRAKKRKDIAVVEPRVSAIQGILNSARDDSRSSFDGSIYQSFSCVAPAKPRSPLAVHPSSPCLGQRAFTESDPLNRCKVRRVLEGAWGEGFDPSYPSTEECGVDRLPC</sequence>
<evidence type="ECO:0000256" key="6">
    <source>
        <dbReference type="PROSITE-ProRule" id="PRU00089"/>
    </source>
</evidence>
<gene>
    <name evidence="9" type="ORF">BV898_02491</name>
</gene>
<proteinExistence type="predicted"/>
<feature type="region of interest" description="Disordered" evidence="7">
    <location>
        <begin position="292"/>
        <end position="311"/>
    </location>
</feature>
<dbReference type="SUPFAM" id="SSF46785">
    <property type="entry name" value="Winged helix' DNA-binding domain"/>
    <property type="match status" value="1"/>
</dbReference>
<dbReference type="GO" id="GO:0000976">
    <property type="term" value="F:transcription cis-regulatory region binding"/>
    <property type="evidence" value="ECO:0007669"/>
    <property type="project" value="TreeGrafter"/>
</dbReference>
<dbReference type="PANTHER" id="PTHR46721">
    <property type="entry name" value="FORKHEAD BOX PROTEIN N1"/>
    <property type="match status" value="1"/>
</dbReference>
<dbReference type="GO" id="GO:0000981">
    <property type="term" value="F:DNA-binding transcription factor activity, RNA polymerase II-specific"/>
    <property type="evidence" value="ECO:0007669"/>
    <property type="project" value="TreeGrafter"/>
</dbReference>
<dbReference type="InterPro" id="IPR049624">
    <property type="entry name" value="FOXN1_4"/>
</dbReference>
<accession>A0A1W0X8P5</accession>